<dbReference type="PROSITE" id="PS50003">
    <property type="entry name" value="PH_DOMAIN"/>
    <property type="match status" value="1"/>
</dbReference>
<proteinExistence type="predicted"/>
<feature type="region of interest" description="Disordered" evidence="5">
    <location>
        <begin position="580"/>
        <end position="625"/>
    </location>
</feature>
<keyword evidence="4" id="KW-0175">Coiled coil</keyword>
<dbReference type="GO" id="GO:0046625">
    <property type="term" value="F:sphingolipid binding"/>
    <property type="evidence" value="ECO:0007669"/>
    <property type="project" value="EnsemblFungi"/>
</dbReference>
<dbReference type="PANTHER" id="PTHR31941:SF16">
    <property type="entry name" value="PHOSPHATIDYLINOSITOL 4,5-BISPHOSPHATE-BINDING PROTEIN SLM1-RELATED"/>
    <property type="match status" value="1"/>
</dbReference>
<sequence length="625" mass="71844">MSKHNTMTSNISEMMSQQQQNLQHLHSLQKHTRSLTDYTNTYLQNFQQQMQQQPHVQVQGAVQDNSQRNPQLQQVRTYSGSMMLPNGTKAKSPLAALIPTTGQPTDVLAARFSAWRNVIRSIIVYLTEIASIEDEIVRQQLRLSHAVQFPFFTIENQYQPTSSEDRYTQKFFLPLGSGSVQDLPTILNQYHEALASNASNASRELTNDVIPRLEDLRRDLLVKIKEIKSLQSDFKNSCAKELQQTKQDMKHYIDSLKEARYGTPKQDPYLAKIALDKQIKKQLIEENFLHEAFDNLETSGAELEKVVVMEIQNALTIYARLLGQQSQLIFDILISKLDMGFFNMNPQYEWDTFISRDPNFLQPNVPMRNLKEITYKYQHDPFTYEIRSGYLERRSKFLKSYSKGFYVLTPNFLHEFKSIDRKKDLVPIMSLSLNECTVTEHSKKGSHEAKFVLHGKQNGLIRRGHNWVFKTDSYESMLEWFNDIKVLSSTSNYKEKCKFVQNKLNLDADGKKLTKININENSNMQSPNPNESLNTITTPGRDIGTPQISINIDQNINEPVTPAHMTEDNISEMADRSTYIRSSTPRLDNQTNTNTSMSSMPDTNTSELHANGGGVYIQTPFSKDY</sequence>
<dbReference type="Pfam" id="PF20400">
    <property type="entry name" value="BAR_4"/>
    <property type="match status" value="1"/>
</dbReference>
<comment type="caution">
    <text evidence="7">The sequence shown here is derived from an EMBL/GenBank/DDBJ whole genome shotgun (WGS) entry which is preliminary data.</text>
</comment>
<evidence type="ECO:0000313" key="8">
    <source>
        <dbReference type="Proteomes" id="UP000054886"/>
    </source>
</evidence>
<dbReference type="AlphaFoldDB" id="A0A0W0EBY6"/>
<dbReference type="VEuPathDB" id="FungiDB:B1J91_G02827g"/>
<dbReference type="GO" id="GO:0005886">
    <property type="term" value="C:plasma membrane"/>
    <property type="evidence" value="ECO:0007669"/>
    <property type="project" value="UniProtKB-SubCell"/>
</dbReference>
<evidence type="ECO:0000313" key="7">
    <source>
        <dbReference type="EMBL" id="KTB07559.1"/>
    </source>
</evidence>
<gene>
    <name evidence="7" type="ORF">AO440_001602</name>
</gene>
<dbReference type="SUPFAM" id="SSF50729">
    <property type="entry name" value="PH domain-like"/>
    <property type="match status" value="1"/>
</dbReference>
<dbReference type="GO" id="GO:0072659">
    <property type="term" value="P:protein localization to plasma membrane"/>
    <property type="evidence" value="ECO:0007669"/>
    <property type="project" value="EnsemblFungi"/>
</dbReference>
<comment type="subunit">
    <text evidence="3">Heterodimer of SLM1-SLM2. Binds phosphatidylinositol 4,5-bisphosphate, which is required for function. Interacts with the TORC2 subunits AVO2, BIT61 and TOR2. Interacts with the calcineurin catalytic subunits CNA1 and CNA2.</text>
</comment>
<accession>A0A0W0EBY6</accession>
<dbReference type="InterPro" id="IPR011993">
    <property type="entry name" value="PH-like_dom_sf"/>
</dbReference>
<dbReference type="EMBL" id="LLZZ01000107">
    <property type="protein sequence ID" value="KTB07559.1"/>
    <property type="molecule type" value="Genomic_DNA"/>
</dbReference>
<dbReference type="GO" id="GO:0001558">
    <property type="term" value="P:regulation of cell growth"/>
    <property type="evidence" value="ECO:0007669"/>
    <property type="project" value="EnsemblFungi"/>
</dbReference>
<dbReference type="CDD" id="cd13311">
    <property type="entry name" value="PH_Slm1"/>
    <property type="match status" value="1"/>
</dbReference>
<dbReference type="GO" id="GO:0070941">
    <property type="term" value="P:eisosome assembly"/>
    <property type="evidence" value="ECO:0007669"/>
    <property type="project" value="EnsemblFungi"/>
</dbReference>
<dbReference type="GO" id="GO:0030950">
    <property type="term" value="P:establishment or maintenance of actin cytoskeleton polarity"/>
    <property type="evidence" value="ECO:0007669"/>
    <property type="project" value="EnsemblFungi"/>
</dbReference>
<dbReference type="Gene3D" id="2.30.29.30">
    <property type="entry name" value="Pleckstrin-homology domain (PH domain)/Phosphotyrosine-binding domain (PTB)"/>
    <property type="match status" value="1"/>
</dbReference>
<dbReference type="SMART" id="SM00233">
    <property type="entry name" value="PH"/>
    <property type="match status" value="1"/>
</dbReference>
<feature type="domain" description="PH" evidence="6">
    <location>
        <begin position="384"/>
        <end position="489"/>
    </location>
</feature>
<dbReference type="InterPro" id="IPR001849">
    <property type="entry name" value="PH_domain"/>
</dbReference>
<name>A0A0W0EBY6_CANGB</name>
<organism evidence="7 8">
    <name type="scientific">Candida glabrata</name>
    <name type="common">Yeast</name>
    <name type="synonym">Torulopsis glabrata</name>
    <dbReference type="NCBI Taxonomy" id="5478"/>
    <lineage>
        <taxon>Eukaryota</taxon>
        <taxon>Fungi</taxon>
        <taxon>Dikarya</taxon>
        <taxon>Ascomycota</taxon>
        <taxon>Saccharomycotina</taxon>
        <taxon>Saccharomycetes</taxon>
        <taxon>Saccharomycetales</taxon>
        <taxon>Saccharomycetaceae</taxon>
        <taxon>Nakaseomyces</taxon>
    </lineage>
</organism>
<dbReference type="GO" id="GO:0042802">
    <property type="term" value="F:identical protein binding"/>
    <property type="evidence" value="ECO:0007669"/>
    <property type="project" value="EnsemblFungi"/>
</dbReference>
<comment type="subcellular location">
    <subcellularLocation>
        <location evidence="1">Cell membrane</location>
        <topology evidence="1">Peripheral membrane protein</topology>
        <orientation evidence="1">Cytoplasmic side</orientation>
    </subcellularLocation>
</comment>
<evidence type="ECO:0000256" key="3">
    <source>
        <dbReference type="ARBA" id="ARBA00064463"/>
    </source>
</evidence>
<dbReference type="GO" id="GO:0031929">
    <property type="term" value="P:TOR signaling"/>
    <property type="evidence" value="ECO:0007669"/>
    <property type="project" value="EnsemblFungi"/>
</dbReference>
<evidence type="ECO:0000256" key="4">
    <source>
        <dbReference type="SAM" id="Coils"/>
    </source>
</evidence>
<dbReference type="SUPFAM" id="SSF103657">
    <property type="entry name" value="BAR/IMD domain-like"/>
    <property type="match status" value="1"/>
</dbReference>
<dbReference type="InterPro" id="IPR046868">
    <property type="entry name" value="BAR_4"/>
</dbReference>
<dbReference type="Proteomes" id="UP000054886">
    <property type="component" value="Unassembled WGS sequence"/>
</dbReference>
<feature type="compositionally biased region" description="Polar residues" evidence="5">
    <location>
        <begin position="580"/>
        <end position="608"/>
    </location>
</feature>
<evidence type="ECO:0000256" key="2">
    <source>
        <dbReference type="ARBA" id="ARBA00022553"/>
    </source>
</evidence>
<dbReference type="FunFam" id="1.20.1270.60:FF:000078">
    <property type="entry name" value="Slm1p"/>
    <property type="match status" value="1"/>
</dbReference>
<dbReference type="VEuPathDB" id="FungiDB:CAGL0G02827g"/>
<dbReference type="Pfam" id="PF20399">
    <property type="entry name" value="PH_20"/>
    <property type="match status" value="1"/>
</dbReference>
<evidence type="ECO:0000256" key="1">
    <source>
        <dbReference type="ARBA" id="ARBA00004413"/>
    </source>
</evidence>
<dbReference type="PANTHER" id="PTHR31941">
    <property type="entry name" value="CYTOSKELETAL SIGNALING PROTEIN SLM1"/>
    <property type="match status" value="1"/>
</dbReference>
<dbReference type="InterPro" id="IPR043453">
    <property type="entry name" value="Slm1_PH"/>
</dbReference>
<dbReference type="Gene3D" id="1.20.1270.60">
    <property type="entry name" value="Arfaptin homology (AH) domain/BAR domain"/>
    <property type="match status" value="1"/>
</dbReference>
<evidence type="ECO:0000259" key="6">
    <source>
        <dbReference type="PROSITE" id="PS50003"/>
    </source>
</evidence>
<evidence type="ECO:0000256" key="5">
    <source>
        <dbReference type="SAM" id="MobiDB-lite"/>
    </source>
</evidence>
<dbReference type="GO" id="GO:0016197">
    <property type="term" value="P:endosomal transport"/>
    <property type="evidence" value="ECO:0007669"/>
    <property type="project" value="EnsemblFungi"/>
</dbReference>
<feature type="coiled-coil region" evidence="4">
    <location>
        <begin position="213"/>
        <end position="259"/>
    </location>
</feature>
<reference evidence="7 8" key="1">
    <citation type="submission" date="2015-10" db="EMBL/GenBank/DDBJ databases">
        <title>Draft genomes sequences of Candida glabrata isolates 1A, 1B, 2A, 2B, 3A and 3B.</title>
        <authorList>
            <person name="Haavelsrud O.E."/>
            <person name="Gaustad P."/>
        </authorList>
    </citation>
    <scope>NUCLEOTIDE SEQUENCE [LARGE SCALE GENOMIC DNA]</scope>
    <source>
        <strain evidence="7">910700640</strain>
    </source>
</reference>
<dbReference type="FunFam" id="2.30.29.30:FF:000328">
    <property type="entry name" value="Phosphatidylinositol 4,5-bisphosphate-binding protein SLM1"/>
    <property type="match status" value="1"/>
</dbReference>
<dbReference type="GO" id="GO:0051017">
    <property type="term" value="P:actin filament bundle assembly"/>
    <property type="evidence" value="ECO:0007669"/>
    <property type="project" value="EnsemblFungi"/>
</dbReference>
<dbReference type="GO" id="GO:0005546">
    <property type="term" value="F:phosphatidylinositol-4,5-bisphosphate binding"/>
    <property type="evidence" value="ECO:0007669"/>
    <property type="project" value="EnsemblFungi"/>
</dbReference>
<dbReference type="InterPro" id="IPR046869">
    <property type="entry name" value="SLM1/RGC1-like_PH"/>
</dbReference>
<dbReference type="InterPro" id="IPR027267">
    <property type="entry name" value="AH/BAR_dom_sf"/>
</dbReference>
<dbReference type="VEuPathDB" id="FungiDB:GVI51_G02695"/>
<dbReference type="VEuPathDB" id="FungiDB:GWK60_G02695"/>
<protein>
    <submittedName>
        <fullName evidence="7">Phosphatidylinositol 4,5-bisphosphate-binding protein SLM1</fullName>
    </submittedName>
</protein>
<keyword evidence="2" id="KW-0597">Phosphoprotein</keyword>